<feature type="compositionally biased region" description="Polar residues" evidence="3">
    <location>
        <begin position="811"/>
        <end position="822"/>
    </location>
</feature>
<feature type="compositionally biased region" description="Polar residues" evidence="3">
    <location>
        <begin position="72"/>
        <end position="96"/>
    </location>
</feature>
<dbReference type="InterPro" id="IPR045180">
    <property type="entry name" value="La_dom_prot"/>
</dbReference>
<feature type="compositionally biased region" description="Basic and acidic residues" evidence="3">
    <location>
        <begin position="435"/>
        <end position="463"/>
    </location>
</feature>
<dbReference type="Gene3D" id="1.10.10.10">
    <property type="entry name" value="Winged helix-like DNA-binding domain superfamily/Winged helix DNA-binding domain"/>
    <property type="match status" value="1"/>
</dbReference>
<dbReference type="InterPro" id="IPR006607">
    <property type="entry name" value="DM15"/>
</dbReference>
<sequence length="941" mass="101075">MASTSPKPASSADTPASAPAFSYAQAARGQVATPATTPQPESSAPPSTTNTVGSSVTSSNASDVQDIPKALQDSTDLSTVKVTDSELSSVVGSTTQESRDDAVSIAGSQSQPASKGSETRRPRKGKKGKNQDKTKEDEQDRAKENLKTVEQVKVQLSEAPIPSVNVWQERAKQNPAPAKSVASTTTAPAPEAKKAENGSAVRAPKKPMDSSRTNAGTPNESRRTAPRGSRVQAENPPSVQDPASWPSIELAAVDDGKGKPTEKPVVSEKPDEASASSKPKKEWTHFPITPTYTYETQFSQHAKQPRPRGGARGGREAGSTRGGHASASGPSEDKEPASATAVSTKGQTESKERPRDAAAPHARQTSQAPTVSKRGGMDSSAREPRKAAGPSPADKAKGEHGATSYPAKGDAPTRGSRAELTNGDHPPADRRKHSGERNHARGHDATGENGHHPVREGRGERGRGGYRGRGGGAGHNGAGHHQQGNFGPNGQRYMGGANGMGSQPFNPASNQFQYSGHGNGRKFPSRAQTGPAHNGQRAHNGANMPGRMPSLPVTTSNQEYPMQAYPPVYPAPHYGDELIVQGLKAQIEFYLSLDNLAGDLYLRQRMDSQGFVRLTTIASFRRVESLSPRFDFIQAACAQSQEIDYVTGDDGTERVRSRHDMTPYILEFSRRAEEGKSNGPASVIYHNIDRHTHPIPYGNGYPHHMYTSSPTNYHTEFPNASANSAVDPHTYPMYPTNGSHYGHGPVMNGHYPVNGHQLSATVPDFSPVSQQRPSIEEFQQFKDSDIENLTVVVADNKPRVSAKGAADENLANGSANHSSSSEGADEANKTNYPAFHSQALEQRKKSAPGETCPEMHNLYRFWVDLLSNSFNNKLYTEFRQLALDDGAKQPASPAGVRYLLGFYENLVNSRRPYPTVLDSHYHEARKLSDALSSVTNGEVHA</sequence>
<dbReference type="SMART" id="SM00715">
    <property type="entry name" value="LA"/>
    <property type="match status" value="1"/>
</dbReference>
<dbReference type="Pfam" id="PF21071">
    <property type="entry name" value="LARP1_HEAT"/>
    <property type="match status" value="1"/>
</dbReference>
<feature type="compositionally biased region" description="Polar residues" evidence="3">
    <location>
        <begin position="290"/>
        <end position="302"/>
    </location>
</feature>
<dbReference type="Pfam" id="PF05383">
    <property type="entry name" value="La"/>
    <property type="match status" value="1"/>
</dbReference>
<evidence type="ECO:0000313" key="5">
    <source>
        <dbReference type="Proteomes" id="UP000515153"/>
    </source>
</evidence>
<protein>
    <recommendedName>
        <fullName evidence="4">HTH La-type RNA-binding domain-containing protein</fullName>
    </recommendedName>
</protein>
<keyword evidence="1 2" id="KW-0694">RNA-binding</keyword>
<dbReference type="CDD" id="cd07323">
    <property type="entry name" value="LAM"/>
    <property type="match status" value="1"/>
</dbReference>
<feature type="compositionally biased region" description="Low complexity" evidence="3">
    <location>
        <begin position="1"/>
        <end position="27"/>
    </location>
</feature>
<name>A0A6P8BA05_PYRGI</name>
<evidence type="ECO:0000313" key="6">
    <source>
        <dbReference type="RefSeq" id="XP_030983864.1"/>
    </source>
</evidence>
<dbReference type="InterPro" id="IPR036388">
    <property type="entry name" value="WH-like_DNA-bd_sf"/>
</dbReference>
<evidence type="ECO:0000256" key="1">
    <source>
        <dbReference type="ARBA" id="ARBA00022884"/>
    </source>
</evidence>
<feature type="compositionally biased region" description="Polar residues" evidence="3">
    <location>
        <begin position="33"/>
        <end position="46"/>
    </location>
</feature>
<dbReference type="InterPro" id="IPR006630">
    <property type="entry name" value="La_HTH"/>
</dbReference>
<feature type="compositionally biased region" description="Low complexity" evidence="3">
    <location>
        <begin position="47"/>
        <end position="62"/>
    </location>
</feature>
<dbReference type="AlphaFoldDB" id="A0A6P8BA05"/>
<reference evidence="6" key="2">
    <citation type="submission" date="2019-10" db="EMBL/GenBank/DDBJ databases">
        <authorList>
            <consortium name="NCBI Genome Project"/>
        </authorList>
    </citation>
    <scope>NUCLEOTIDE SEQUENCE</scope>
    <source>
        <strain evidence="6">NI907</strain>
    </source>
</reference>
<dbReference type="PANTHER" id="PTHR22792:SF132">
    <property type="entry name" value="LA-RELATED PROTEIN 1"/>
    <property type="match status" value="1"/>
</dbReference>
<dbReference type="GO" id="GO:0000339">
    <property type="term" value="F:RNA cap binding"/>
    <property type="evidence" value="ECO:0007669"/>
    <property type="project" value="InterPro"/>
</dbReference>
<dbReference type="GO" id="GO:0005829">
    <property type="term" value="C:cytosol"/>
    <property type="evidence" value="ECO:0007669"/>
    <property type="project" value="TreeGrafter"/>
</dbReference>
<feature type="compositionally biased region" description="Basic and acidic residues" evidence="3">
    <location>
        <begin position="348"/>
        <end position="358"/>
    </location>
</feature>
<dbReference type="PANTHER" id="PTHR22792">
    <property type="entry name" value="LUPUS LA PROTEIN-RELATED"/>
    <property type="match status" value="1"/>
</dbReference>
<dbReference type="SUPFAM" id="SSF46785">
    <property type="entry name" value="Winged helix' DNA-binding domain"/>
    <property type="match status" value="1"/>
</dbReference>
<reference evidence="6" key="1">
    <citation type="journal article" date="2019" name="Mol. Biol. Evol.">
        <title>Blast fungal genomes show frequent chromosomal changes, gene gains and losses, and effector gene turnover.</title>
        <authorList>
            <person name="Gomez Luciano L.B."/>
            <person name="Jason Tsai I."/>
            <person name="Chuma I."/>
            <person name="Tosa Y."/>
            <person name="Chen Y.H."/>
            <person name="Li J.Y."/>
            <person name="Li M.Y."/>
            <person name="Jade Lu M.Y."/>
            <person name="Nakayashiki H."/>
            <person name="Li W.H."/>
        </authorList>
    </citation>
    <scope>NUCLEOTIDE SEQUENCE</scope>
    <source>
        <strain evidence="6">NI907</strain>
    </source>
</reference>
<feature type="compositionally biased region" description="Gly residues" evidence="3">
    <location>
        <begin position="465"/>
        <end position="477"/>
    </location>
</feature>
<organism evidence="5 6">
    <name type="scientific">Pyricularia grisea</name>
    <name type="common">Crabgrass-specific blast fungus</name>
    <name type="synonym">Magnaporthe grisea</name>
    <dbReference type="NCBI Taxonomy" id="148305"/>
    <lineage>
        <taxon>Eukaryota</taxon>
        <taxon>Fungi</taxon>
        <taxon>Dikarya</taxon>
        <taxon>Ascomycota</taxon>
        <taxon>Pezizomycotina</taxon>
        <taxon>Sordariomycetes</taxon>
        <taxon>Sordariomycetidae</taxon>
        <taxon>Magnaporthales</taxon>
        <taxon>Pyriculariaceae</taxon>
        <taxon>Pyricularia</taxon>
    </lineage>
</organism>
<dbReference type="GO" id="GO:0010494">
    <property type="term" value="C:cytoplasmic stress granule"/>
    <property type="evidence" value="ECO:0007669"/>
    <property type="project" value="TreeGrafter"/>
</dbReference>
<dbReference type="GO" id="GO:0045727">
    <property type="term" value="P:positive regulation of translation"/>
    <property type="evidence" value="ECO:0007669"/>
    <property type="project" value="TreeGrafter"/>
</dbReference>
<gene>
    <name evidence="6" type="ORF">PgNI_03177</name>
</gene>
<dbReference type="Proteomes" id="UP000515153">
    <property type="component" value="Unplaced"/>
</dbReference>
<feature type="compositionally biased region" description="Polar residues" evidence="3">
    <location>
        <begin position="210"/>
        <end position="219"/>
    </location>
</feature>
<feature type="region of interest" description="Disordered" evidence="3">
    <location>
        <begin position="516"/>
        <end position="545"/>
    </location>
</feature>
<dbReference type="GeneID" id="41958142"/>
<evidence type="ECO:0000256" key="2">
    <source>
        <dbReference type="PROSITE-ProRule" id="PRU00332"/>
    </source>
</evidence>
<dbReference type="InterPro" id="IPR036390">
    <property type="entry name" value="WH_DNA-bd_sf"/>
</dbReference>
<proteinExistence type="predicted"/>
<feature type="compositionally biased region" description="Basic and acidic residues" evidence="3">
    <location>
        <begin position="254"/>
        <end position="272"/>
    </location>
</feature>
<feature type="compositionally biased region" description="Low complexity" evidence="3">
    <location>
        <begin position="175"/>
        <end position="190"/>
    </location>
</feature>
<reference evidence="6" key="3">
    <citation type="submission" date="2025-08" db="UniProtKB">
        <authorList>
            <consortium name="RefSeq"/>
        </authorList>
    </citation>
    <scope>IDENTIFICATION</scope>
    <source>
        <strain evidence="6">NI907</strain>
    </source>
</reference>
<evidence type="ECO:0000256" key="3">
    <source>
        <dbReference type="SAM" id="MobiDB-lite"/>
    </source>
</evidence>
<dbReference type="PROSITE" id="PS50961">
    <property type="entry name" value="HTH_LA"/>
    <property type="match status" value="1"/>
</dbReference>
<feature type="compositionally biased region" description="Polar residues" evidence="3">
    <location>
        <begin position="106"/>
        <end position="116"/>
    </location>
</feature>
<feature type="domain" description="HTH La-type RNA-binding" evidence="4">
    <location>
        <begin position="573"/>
        <end position="666"/>
    </location>
</feature>
<keyword evidence="5" id="KW-1185">Reference proteome</keyword>
<dbReference type="RefSeq" id="XP_030983864.1">
    <property type="nucleotide sequence ID" value="XM_031123232.1"/>
</dbReference>
<feature type="region of interest" description="Disordered" evidence="3">
    <location>
        <begin position="802"/>
        <end position="829"/>
    </location>
</feature>
<accession>A0A6P8BA05</accession>
<feature type="compositionally biased region" description="Basic and acidic residues" evidence="3">
    <location>
        <begin position="129"/>
        <end position="147"/>
    </location>
</feature>
<evidence type="ECO:0000259" key="4">
    <source>
        <dbReference type="PROSITE" id="PS50961"/>
    </source>
</evidence>
<dbReference type="GO" id="GO:0048255">
    <property type="term" value="P:mRNA stabilization"/>
    <property type="evidence" value="ECO:0007669"/>
    <property type="project" value="InterPro"/>
</dbReference>
<feature type="region of interest" description="Disordered" evidence="3">
    <location>
        <begin position="1"/>
        <end position="489"/>
    </location>
</feature>
<dbReference type="KEGG" id="pgri:PgNI_03177"/>